<name>A0AAV0KG93_9ROSI</name>
<comment type="caution">
    <text evidence="2">The sequence shown here is derived from an EMBL/GenBank/DDBJ whole genome shotgun (WGS) entry which is preliminary data.</text>
</comment>
<dbReference type="PANTHER" id="PTHR46033">
    <property type="entry name" value="PROTEIN MAIN-LIKE 2"/>
    <property type="match status" value="1"/>
</dbReference>
<sequence length="244" mass="27990">IRHFNGIKINRHLITALVERWRKETHCFNFHEGECTITLKDIAILTDLPIDGDVVCVESTPPPKVVANMSGWQHFIWTVTGLCLPEKGDHDADDHPPLSKGQVSITWLTSEIRRKHNPELEGIPLTEESSEHDKDILCTYLHPRHDRRSFLPQETNNLISNSWLKIILGSWDDMGNLSWASACLAHLYRSLCNASARAVKEIDGAMFIVQFWAWEHLPWIAPKVDPDKEWGPDHPLRHEAYGCR</sequence>
<gene>
    <name evidence="2" type="ORF">LITE_LOCUS18606</name>
</gene>
<accession>A0AAV0KG93</accession>
<proteinExistence type="predicted"/>
<evidence type="ECO:0000313" key="2">
    <source>
        <dbReference type="EMBL" id="CAI0421056.1"/>
    </source>
</evidence>
<protein>
    <recommendedName>
        <fullName evidence="1">Aminotransferase-like plant mobile domain-containing protein</fullName>
    </recommendedName>
</protein>
<keyword evidence="3" id="KW-1185">Reference proteome</keyword>
<dbReference type="Proteomes" id="UP001154282">
    <property type="component" value="Unassembled WGS sequence"/>
</dbReference>
<feature type="domain" description="Aminotransferase-like plant mobile" evidence="1">
    <location>
        <begin position="150"/>
        <end position="226"/>
    </location>
</feature>
<dbReference type="EMBL" id="CAMGYJ010000005">
    <property type="protein sequence ID" value="CAI0421056.1"/>
    <property type="molecule type" value="Genomic_DNA"/>
</dbReference>
<dbReference type="PANTHER" id="PTHR46033:SF8">
    <property type="entry name" value="PROTEIN MAINTENANCE OF MERISTEMS-LIKE"/>
    <property type="match status" value="1"/>
</dbReference>
<organism evidence="2 3">
    <name type="scientific">Linum tenue</name>
    <dbReference type="NCBI Taxonomy" id="586396"/>
    <lineage>
        <taxon>Eukaryota</taxon>
        <taxon>Viridiplantae</taxon>
        <taxon>Streptophyta</taxon>
        <taxon>Embryophyta</taxon>
        <taxon>Tracheophyta</taxon>
        <taxon>Spermatophyta</taxon>
        <taxon>Magnoliopsida</taxon>
        <taxon>eudicotyledons</taxon>
        <taxon>Gunneridae</taxon>
        <taxon>Pentapetalae</taxon>
        <taxon>rosids</taxon>
        <taxon>fabids</taxon>
        <taxon>Malpighiales</taxon>
        <taxon>Linaceae</taxon>
        <taxon>Linum</taxon>
    </lineage>
</organism>
<dbReference type="InterPro" id="IPR019557">
    <property type="entry name" value="AminoTfrase-like_pln_mobile"/>
</dbReference>
<evidence type="ECO:0000313" key="3">
    <source>
        <dbReference type="Proteomes" id="UP001154282"/>
    </source>
</evidence>
<dbReference type="AlphaFoldDB" id="A0AAV0KG93"/>
<feature type="non-terminal residue" evidence="2">
    <location>
        <position position="1"/>
    </location>
</feature>
<dbReference type="GO" id="GO:0010073">
    <property type="term" value="P:meristem maintenance"/>
    <property type="evidence" value="ECO:0007669"/>
    <property type="project" value="InterPro"/>
</dbReference>
<dbReference type="Pfam" id="PF10536">
    <property type="entry name" value="PMD"/>
    <property type="match status" value="2"/>
</dbReference>
<dbReference type="InterPro" id="IPR044824">
    <property type="entry name" value="MAIN-like"/>
</dbReference>
<feature type="domain" description="Aminotransferase-like plant mobile" evidence="1">
    <location>
        <begin position="6"/>
        <end position="73"/>
    </location>
</feature>
<reference evidence="2" key="1">
    <citation type="submission" date="2022-08" db="EMBL/GenBank/DDBJ databases">
        <authorList>
            <person name="Gutierrez-Valencia J."/>
        </authorList>
    </citation>
    <scope>NUCLEOTIDE SEQUENCE</scope>
</reference>
<evidence type="ECO:0000259" key="1">
    <source>
        <dbReference type="Pfam" id="PF10536"/>
    </source>
</evidence>